<proteinExistence type="predicted"/>
<evidence type="ECO:0000313" key="1">
    <source>
        <dbReference type="EnsemblMetazoa" id="AMIN014680-PA"/>
    </source>
</evidence>
<dbReference type="EnsemblMetazoa" id="AMIN014680-RA">
    <property type="protein sequence ID" value="AMIN014680-PA"/>
    <property type="gene ID" value="AMIN014680"/>
</dbReference>
<organism evidence="1 2">
    <name type="scientific">Anopheles minimus</name>
    <dbReference type="NCBI Taxonomy" id="112268"/>
    <lineage>
        <taxon>Eukaryota</taxon>
        <taxon>Metazoa</taxon>
        <taxon>Ecdysozoa</taxon>
        <taxon>Arthropoda</taxon>
        <taxon>Hexapoda</taxon>
        <taxon>Insecta</taxon>
        <taxon>Pterygota</taxon>
        <taxon>Neoptera</taxon>
        <taxon>Endopterygota</taxon>
        <taxon>Diptera</taxon>
        <taxon>Nematocera</taxon>
        <taxon>Culicoidea</taxon>
        <taxon>Culicidae</taxon>
        <taxon>Anophelinae</taxon>
        <taxon>Anopheles</taxon>
    </lineage>
</organism>
<evidence type="ECO:0000313" key="2">
    <source>
        <dbReference type="Proteomes" id="UP000075920"/>
    </source>
</evidence>
<protein>
    <submittedName>
        <fullName evidence="1">Uncharacterized protein</fullName>
    </submittedName>
</protein>
<dbReference type="VEuPathDB" id="VectorBase:AMIN014680"/>
<sequence>MDDIFVHFTTRSCTVCFFSPVAAAKLPGQLGSHTNDHPIGRTQPREWNFYCAKRGSS</sequence>
<dbReference type="AlphaFoldDB" id="A0A182WPU1"/>
<keyword evidence="2" id="KW-1185">Reference proteome</keyword>
<dbReference type="Proteomes" id="UP000075920">
    <property type="component" value="Unassembled WGS sequence"/>
</dbReference>
<accession>A0A182WPU1</accession>
<reference evidence="1" key="2">
    <citation type="submission" date="2020-05" db="UniProtKB">
        <authorList>
            <consortium name="EnsemblMetazoa"/>
        </authorList>
    </citation>
    <scope>IDENTIFICATION</scope>
    <source>
        <strain evidence="1">MINIMUS1</strain>
    </source>
</reference>
<reference evidence="2" key="1">
    <citation type="submission" date="2013-03" db="EMBL/GenBank/DDBJ databases">
        <title>The Genome Sequence of Anopheles minimus MINIMUS1.</title>
        <authorList>
            <consortium name="The Broad Institute Genomics Platform"/>
            <person name="Neafsey D.E."/>
            <person name="Walton C."/>
            <person name="Walker B."/>
            <person name="Young S.K."/>
            <person name="Zeng Q."/>
            <person name="Gargeya S."/>
            <person name="Fitzgerald M."/>
            <person name="Haas B."/>
            <person name="Abouelleil A."/>
            <person name="Allen A.W."/>
            <person name="Alvarado L."/>
            <person name="Arachchi H.M."/>
            <person name="Berlin A.M."/>
            <person name="Chapman S.B."/>
            <person name="Gainer-Dewar J."/>
            <person name="Goldberg J."/>
            <person name="Griggs A."/>
            <person name="Gujja S."/>
            <person name="Hansen M."/>
            <person name="Howarth C."/>
            <person name="Imamovic A."/>
            <person name="Ireland A."/>
            <person name="Larimer J."/>
            <person name="McCowan C."/>
            <person name="Murphy C."/>
            <person name="Pearson M."/>
            <person name="Poon T.W."/>
            <person name="Priest M."/>
            <person name="Roberts A."/>
            <person name="Saif S."/>
            <person name="Shea T."/>
            <person name="Sisk P."/>
            <person name="Sykes S."/>
            <person name="Wortman J."/>
            <person name="Nusbaum C."/>
            <person name="Birren B."/>
        </authorList>
    </citation>
    <scope>NUCLEOTIDE SEQUENCE [LARGE SCALE GENOMIC DNA]</scope>
    <source>
        <strain evidence="2">MINIMUS1</strain>
    </source>
</reference>
<name>A0A182WPU1_9DIPT</name>